<reference evidence="2 3" key="1">
    <citation type="submission" date="2017-05" db="EMBL/GenBank/DDBJ databases">
        <title>Genome of assembly of the Bengalese finch, Lonchura striata domestica.</title>
        <authorList>
            <person name="Colquitt B.M."/>
            <person name="Brainard M.S."/>
        </authorList>
    </citation>
    <scope>NUCLEOTIDE SEQUENCE [LARGE SCALE GENOMIC DNA]</scope>
    <source>
        <strain evidence="2">White83orange57</strain>
    </source>
</reference>
<proteinExistence type="predicted"/>
<evidence type="ECO:0000256" key="1">
    <source>
        <dbReference type="SAM" id="MobiDB-lite"/>
    </source>
</evidence>
<feature type="compositionally biased region" description="Low complexity" evidence="1">
    <location>
        <begin position="216"/>
        <end position="335"/>
    </location>
</feature>
<accession>A0A218UQ02</accession>
<sequence length="359" mass="37222">MLGLARCYATPCGNHGNARYSPFLGQKSGIGILEASHIALSAGSAAQGQVGEEEEEEEASKGIMAAFLLLLAPLLLLGTAAGQADMEMDECLWLWNVTEGNFSVVITPETYQANTTYLVAIRDDRNHSSSPGPLLLQALSPQNASVGEWTDTASGSCSSVLTALLNSTESRAHWTSPSSNLSSVLIRVYLILPGNITELKTWMLSRGAETTPVPPSSTSAPSSTSSPKTTSTSNITSSPKITSTSDITSSPKITSTSDITSSPKITSTSNITSSPKTTSTSDITSFPNSTSTSNITSSPKITSTSDITSSPKITSTSNITSSPNSTSTPSSTPSSVSRAQGSSWLLAALLLLLTASLLS</sequence>
<evidence type="ECO:0000313" key="3">
    <source>
        <dbReference type="Proteomes" id="UP000197619"/>
    </source>
</evidence>
<protein>
    <recommendedName>
        <fullName evidence="4">Placenta-expressed transcript 1 protein</fullName>
    </recommendedName>
</protein>
<dbReference type="AlphaFoldDB" id="A0A218UQ02"/>
<dbReference type="EMBL" id="MUZQ01000188">
    <property type="protein sequence ID" value="OWK55688.1"/>
    <property type="molecule type" value="Genomic_DNA"/>
</dbReference>
<evidence type="ECO:0000313" key="2">
    <source>
        <dbReference type="EMBL" id="OWK55688.1"/>
    </source>
</evidence>
<organism evidence="2 3">
    <name type="scientific">Lonchura striata</name>
    <name type="common">white-rumped munia</name>
    <dbReference type="NCBI Taxonomy" id="40157"/>
    <lineage>
        <taxon>Eukaryota</taxon>
        <taxon>Metazoa</taxon>
        <taxon>Chordata</taxon>
        <taxon>Craniata</taxon>
        <taxon>Vertebrata</taxon>
        <taxon>Euteleostomi</taxon>
        <taxon>Archelosauria</taxon>
        <taxon>Archosauria</taxon>
        <taxon>Dinosauria</taxon>
        <taxon>Saurischia</taxon>
        <taxon>Theropoda</taxon>
        <taxon>Coelurosauria</taxon>
        <taxon>Aves</taxon>
        <taxon>Neognathae</taxon>
        <taxon>Neoaves</taxon>
        <taxon>Telluraves</taxon>
        <taxon>Australaves</taxon>
        <taxon>Passeriformes</taxon>
        <taxon>Passeroidea</taxon>
        <taxon>Estrildidae</taxon>
        <taxon>Estrildinae</taxon>
        <taxon>Lonchura</taxon>
    </lineage>
</organism>
<feature type="region of interest" description="Disordered" evidence="1">
    <location>
        <begin position="208"/>
        <end position="337"/>
    </location>
</feature>
<gene>
    <name evidence="2" type="ORF">RLOC_00001808</name>
</gene>
<dbReference type="Proteomes" id="UP000197619">
    <property type="component" value="Unassembled WGS sequence"/>
</dbReference>
<name>A0A218UQ02_9PASE</name>
<evidence type="ECO:0008006" key="4">
    <source>
        <dbReference type="Google" id="ProtNLM"/>
    </source>
</evidence>
<comment type="caution">
    <text evidence="2">The sequence shown here is derived from an EMBL/GenBank/DDBJ whole genome shotgun (WGS) entry which is preliminary data.</text>
</comment>
<keyword evidence="3" id="KW-1185">Reference proteome</keyword>